<dbReference type="Proteomes" id="UP000054107">
    <property type="component" value="Unassembled WGS sequence"/>
</dbReference>
<feature type="compositionally biased region" description="Polar residues" evidence="1">
    <location>
        <begin position="500"/>
        <end position="513"/>
    </location>
</feature>
<gene>
    <name evidence="2" type="primary">PARPA_03676.1 scaffold 9273</name>
</gene>
<evidence type="ECO:0000256" key="1">
    <source>
        <dbReference type="SAM" id="MobiDB-lite"/>
    </source>
</evidence>
<evidence type="ECO:0000313" key="2">
    <source>
        <dbReference type="EMBL" id="CEP10057.1"/>
    </source>
</evidence>
<evidence type="ECO:0000313" key="3">
    <source>
        <dbReference type="Proteomes" id="UP000054107"/>
    </source>
</evidence>
<proteinExistence type="predicted"/>
<feature type="region of interest" description="Disordered" evidence="1">
    <location>
        <begin position="371"/>
        <end position="390"/>
    </location>
</feature>
<name>A0A0B7MY58_9FUNG</name>
<protein>
    <submittedName>
        <fullName evidence="2">Uncharacterized protein</fullName>
    </submittedName>
</protein>
<reference evidence="2 3" key="1">
    <citation type="submission" date="2014-09" db="EMBL/GenBank/DDBJ databases">
        <authorList>
            <person name="Ellenberger Sabrina"/>
        </authorList>
    </citation>
    <scope>NUCLEOTIDE SEQUENCE [LARGE SCALE GENOMIC DNA]</scope>
    <source>
        <strain evidence="2 3">CBS 412.66</strain>
    </source>
</reference>
<organism evidence="2 3">
    <name type="scientific">Parasitella parasitica</name>
    <dbReference type="NCBI Taxonomy" id="35722"/>
    <lineage>
        <taxon>Eukaryota</taxon>
        <taxon>Fungi</taxon>
        <taxon>Fungi incertae sedis</taxon>
        <taxon>Mucoromycota</taxon>
        <taxon>Mucoromycotina</taxon>
        <taxon>Mucoromycetes</taxon>
        <taxon>Mucorales</taxon>
        <taxon>Mucorineae</taxon>
        <taxon>Mucoraceae</taxon>
        <taxon>Parasitella</taxon>
    </lineage>
</organism>
<accession>A0A0B7MY58</accession>
<keyword evidence="3" id="KW-1185">Reference proteome</keyword>
<dbReference type="EMBL" id="LN723094">
    <property type="protein sequence ID" value="CEP10057.1"/>
    <property type="molecule type" value="Genomic_DNA"/>
</dbReference>
<sequence>MRARDFHLLDSDTTDRILQRLTDWRRAICPNGTLAPEPCFVLSDKPCIYIHPDNAPPSQQAMTTEFVTEWDWADNLIINGAIAHMNDMPVMRAVSDFFSIFHASTDMFNNQNTLHSIQLWKHASFRVGDVARPTEDLQLRLDQVLSEPDPAVQWTKLLDLWNTYGYFWPRKLELGYKRHVKQAYAFASPSDSLNAFYLGCDKIREQYYKMPQMPEFDLEQFLAFGTIVSRVDIAPLHEFLEEKTCQAITDIINARFTRIPVYHPIKIYNVVTNSYLCWGSASQSGPLLPGEQPGFVVRAISADTVDSDQPLENQYLWRLAWSHSAVRGPKPKHLDIDLDKLKPRTVRGLHQVYIYPAYPTKTLAKPRSHLARDGDGAEAWEASDSRTEAPDVAETDVMPLACQQEYRVPNKHYSRLRGLQLLPSDPAQHLDDRIDWKIQYPYDRLRYTTKIQADIRLNFNEHIRRIKPVLENDTIRLQQLGLLTAFRQSAKTPSADDLSMQDSQLQSPASSISTGRPTVLKNVLCVDEDITSRRFQESTHWKIRLATANDTVKHSNYFYRSPETTATEQQPNYPSENPALPTQDLRDQLAAQRLDGEAGSLTSTATGASSLRRPQFRQGALLRGAFGQTVIKSTLSVCEKSIPAALGTVGEAITLESVASIQLL</sequence>
<feature type="region of interest" description="Disordered" evidence="1">
    <location>
        <begin position="493"/>
        <end position="513"/>
    </location>
</feature>
<dbReference type="AlphaFoldDB" id="A0A0B7MY58"/>
<dbReference type="OrthoDB" id="7464992at2759"/>